<reference evidence="1 2" key="1">
    <citation type="submission" date="2018-08" db="EMBL/GenBank/DDBJ databases">
        <title>Recombination of ecologically and evolutionarily significant loci maintains genetic cohesion in the Pseudomonas syringae species complex.</title>
        <authorList>
            <person name="Dillon M."/>
            <person name="Thakur S."/>
            <person name="Almeida R.N.D."/>
            <person name="Weir B.S."/>
            <person name="Guttman D.S."/>
        </authorList>
    </citation>
    <scope>NUCLEOTIDE SEQUENCE [LARGE SCALE GENOMIC DNA]</scope>
    <source>
        <strain evidence="1 2">ICMP 2821</strain>
    </source>
</reference>
<organism evidence="1 2">
    <name type="scientific">Pseudomonas cannabina</name>
    <dbReference type="NCBI Taxonomy" id="86840"/>
    <lineage>
        <taxon>Bacteria</taxon>
        <taxon>Pseudomonadati</taxon>
        <taxon>Pseudomonadota</taxon>
        <taxon>Gammaproteobacteria</taxon>
        <taxon>Pseudomonadales</taxon>
        <taxon>Pseudomonadaceae</taxon>
        <taxon>Pseudomonas</taxon>
    </lineage>
</organism>
<name>A0A3M3KDC9_PSECA</name>
<gene>
    <name evidence="1" type="ORF">ALQ64_02829</name>
</gene>
<evidence type="ECO:0000313" key="2">
    <source>
        <dbReference type="Proteomes" id="UP000281372"/>
    </source>
</evidence>
<sequence>MKGSSVYITAHELEALNDVTGYLSAILEASDGATHLIAAKAGLHSVIEKAQKSMRSAARRSTIRAALRAAENT</sequence>
<dbReference type="AlphaFoldDB" id="A0A3M3KDC9"/>
<dbReference type="EMBL" id="RBOW01000841">
    <property type="protein sequence ID" value="RMN21132.1"/>
    <property type="molecule type" value="Genomic_DNA"/>
</dbReference>
<proteinExistence type="predicted"/>
<accession>A0A3M3KDC9</accession>
<evidence type="ECO:0000313" key="1">
    <source>
        <dbReference type="EMBL" id="RMN21132.1"/>
    </source>
</evidence>
<dbReference type="Proteomes" id="UP000281372">
    <property type="component" value="Unassembled WGS sequence"/>
</dbReference>
<comment type="caution">
    <text evidence="1">The sequence shown here is derived from an EMBL/GenBank/DDBJ whole genome shotgun (WGS) entry which is preliminary data.</text>
</comment>
<protein>
    <submittedName>
        <fullName evidence="1">Uncharacterized protein</fullName>
    </submittedName>
</protein>